<keyword evidence="2" id="KW-0472">Membrane</keyword>
<dbReference type="PANTHER" id="PTHR32026:SF10">
    <property type="entry name" value="METHYLTRANSFERASE-LIKE PROTEIN 24-RELATED"/>
    <property type="match status" value="1"/>
</dbReference>
<dbReference type="PANTHER" id="PTHR32026">
    <property type="entry name" value="METHYLTRANSFERASE-LIKE PROTEIN 24"/>
    <property type="match status" value="1"/>
</dbReference>
<gene>
    <name evidence="3" type="ORF">EVOR1521_LOCUS24251</name>
</gene>
<sequence>MGTGRSWNGWRSHLTMVVGCLTGLVAVIWWGRAPAPDLVPKHSSPQFDTAISSLEKEPRRAPAPDLVPKHSGPQFDTAISSLEEPRRGASSASSGFLETKEPEEAPPPEAESTTAALGSLQPCKASYRDPSSRPGRPCLPQVSEWPYKSNTASRTQLGERAWMAATGKVAEVECGGWHLFGDMTWCKRALSSTAGSEQKDGAVIGLSYGIEQRDLWSEIVSNDYKVPTRLYDCFQNPKDSPPLGREDLQKASCAGAPGHCYETRYQSHRICLGGAGADIPGQRKYESLRLHLKDRQRLSVHLKIDTEGSEWEELEWLLSSPKDLDKIRTLDMEVHLGWRVESTSESRKRLSNEARIARDIETLERLGQYFRCTGSSMEVLAEEWMGQPNGGRCKPQSCGEPLAHTATGFPVIQFAISWVHPALLASAPMALAPNTKPKPAPKPALSGPPAPAALSGPESPPTWSCKRSFTDASSRPGRPCLPTPAEWPYKTKLKSPAKLGERAVAAAMGEVTEKQCHKWHLFGDMTWCMKAFSHSDPSALIGLSYGIEQRDLWSERVSQLFKIRTRLYDCYQRPEDSTPLGGRAINASGACTEEGPPCYEAPYEPYTICLGPESRLLESRRFESLQLHLRNRKRLSVHLKIDVEGSEWEVLEWLLSSPEIDKIRTLDMEVHLGFLSGSGKDFARSSMKSKDRIAYDIDILERLRQVLTCTGSSLEVLAEGWMNDGEGGKCGGRCQQPEAHAAGGFPMTQFAISYVHPDLL</sequence>
<comment type="caution">
    <text evidence="3">The sequence shown here is derived from an EMBL/GenBank/DDBJ whole genome shotgun (WGS) entry which is preliminary data.</text>
</comment>
<evidence type="ECO:0000256" key="2">
    <source>
        <dbReference type="SAM" id="Phobius"/>
    </source>
</evidence>
<feature type="region of interest" description="Disordered" evidence="1">
    <location>
        <begin position="55"/>
        <end position="142"/>
    </location>
</feature>
<dbReference type="AlphaFoldDB" id="A0AA36NBE9"/>
<keyword evidence="2" id="KW-0812">Transmembrane</keyword>
<protein>
    <recommendedName>
        <fullName evidence="5">Methyltransferase domain-containing protein</fullName>
    </recommendedName>
</protein>
<organism evidence="3 4">
    <name type="scientific">Effrenium voratum</name>
    <dbReference type="NCBI Taxonomy" id="2562239"/>
    <lineage>
        <taxon>Eukaryota</taxon>
        <taxon>Sar</taxon>
        <taxon>Alveolata</taxon>
        <taxon>Dinophyceae</taxon>
        <taxon>Suessiales</taxon>
        <taxon>Symbiodiniaceae</taxon>
        <taxon>Effrenium</taxon>
    </lineage>
</organism>
<evidence type="ECO:0000313" key="4">
    <source>
        <dbReference type="Proteomes" id="UP001178507"/>
    </source>
</evidence>
<evidence type="ECO:0008006" key="5">
    <source>
        <dbReference type="Google" id="ProtNLM"/>
    </source>
</evidence>
<feature type="transmembrane region" description="Helical" evidence="2">
    <location>
        <begin position="12"/>
        <end position="31"/>
    </location>
</feature>
<feature type="compositionally biased region" description="Pro residues" evidence="1">
    <location>
        <begin position="436"/>
        <end position="451"/>
    </location>
</feature>
<dbReference type="InterPro" id="IPR026913">
    <property type="entry name" value="METTL24"/>
</dbReference>
<name>A0AA36NBE9_9DINO</name>
<evidence type="ECO:0000256" key="1">
    <source>
        <dbReference type="SAM" id="MobiDB-lite"/>
    </source>
</evidence>
<dbReference type="EMBL" id="CAUJNA010003395">
    <property type="protein sequence ID" value="CAJ1401032.1"/>
    <property type="molecule type" value="Genomic_DNA"/>
</dbReference>
<accession>A0AA36NBE9</accession>
<keyword evidence="2" id="KW-1133">Transmembrane helix</keyword>
<feature type="region of interest" description="Disordered" evidence="1">
    <location>
        <begin position="435"/>
        <end position="485"/>
    </location>
</feature>
<proteinExistence type="predicted"/>
<dbReference type="Proteomes" id="UP001178507">
    <property type="component" value="Unassembled WGS sequence"/>
</dbReference>
<reference evidence="3" key="1">
    <citation type="submission" date="2023-08" db="EMBL/GenBank/DDBJ databases">
        <authorList>
            <person name="Chen Y."/>
            <person name="Shah S."/>
            <person name="Dougan E. K."/>
            <person name="Thang M."/>
            <person name="Chan C."/>
        </authorList>
    </citation>
    <scope>NUCLEOTIDE SEQUENCE</scope>
</reference>
<evidence type="ECO:0000313" key="3">
    <source>
        <dbReference type="EMBL" id="CAJ1401032.1"/>
    </source>
</evidence>
<keyword evidence="4" id="KW-1185">Reference proteome</keyword>